<dbReference type="FunFam" id="1.10.287.130:FF:000001">
    <property type="entry name" value="Two-component sensor histidine kinase"/>
    <property type="match status" value="1"/>
</dbReference>
<evidence type="ECO:0000256" key="13">
    <source>
        <dbReference type="ARBA" id="ARBA00022989"/>
    </source>
</evidence>
<evidence type="ECO:0000259" key="18">
    <source>
        <dbReference type="PROSITE" id="PS50109"/>
    </source>
</evidence>
<dbReference type="Proteomes" id="UP000092839">
    <property type="component" value="Chromosome"/>
</dbReference>
<dbReference type="GO" id="GO:0022857">
    <property type="term" value="F:transmembrane transporter activity"/>
    <property type="evidence" value="ECO:0007669"/>
    <property type="project" value="InterPro"/>
</dbReference>
<dbReference type="Pfam" id="PF02518">
    <property type="entry name" value="HATPase_c"/>
    <property type="match status" value="1"/>
</dbReference>
<dbReference type="Pfam" id="PF00512">
    <property type="entry name" value="HisKA"/>
    <property type="match status" value="1"/>
</dbReference>
<dbReference type="PANTHER" id="PTHR43711:SF30">
    <property type="entry name" value="HISTIDINE KINASE"/>
    <property type="match status" value="1"/>
</dbReference>
<comment type="similarity">
    <text evidence="4">Belongs to the sodium:solute symporter (SSF) (TC 2.A.21) family.</text>
</comment>
<dbReference type="InterPro" id="IPR005467">
    <property type="entry name" value="His_kinase_dom"/>
</dbReference>
<dbReference type="RefSeq" id="WP_065726940.1">
    <property type="nucleotide sequence ID" value="NZ_CP016428.1"/>
</dbReference>
<evidence type="ECO:0000256" key="2">
    <source>
        <dbReference type="ARBA" id="ARBA00004236"/>
    </source>
</evidence>
<keyword evidence="20" id="KW-1185">Reference proteome</keyword>
<feature type="transmembrane region" description="Helical" evidence="17">
    <location>
        <begin position="37"/>
        <end position="56"/>
    </location>
</feature>
<keyword evidence="9 17" id="KW-0812">Transmembrane</keyword>
<dbReference type="EC" id="2.7.13.3" evidence="5"/>
<feature type="transmembrane region" description="Helical" evidence="17">
    <location>
        <begin position="487"/>
        <end position="503"/>
    </location>
</feature>
<dbReference type="PANTHER" id="PTHR43711">
    <property type="entry name" value="TWO-COMPONENT HISTIDINE KINASE"/>
    <property type="match status" value="1"/>
</dbReference>
<dbReference type="InterPro" id="IPR001734">
    <property type="entry name" value="Na/solute_symporter"/>
</dbReference>
<feature type="transmembrane region" description="Helical" evidence="17">
    <location>
        <begin position="115"/>
        <end position="134"/>
    </location>
</feature>
<evidence type="ECO:0000256" key="9">
    <source>
        <dbReference type="ARBA" id="ARBA00022692"/>
    </source>
</evidence>
<evidence type="ECO:0000313" key="20">
    <source>
        <dbReference type="Proteomes" id="UP000092839"/>
    </source>
</evidence>
<evidence type="ECO:0000256" key="10">
    <source>
        <dbReference type="ARBA" id="ARBA00022741"/>
    </source>
</evidence>
<dbReference type="InterPro" id="IPR003594">
    <property type="entry name" value="HATPase_dom"/>
</dbReference>
<keyword evidence="10" id="KW-0547">Nucleotide-binding</keyword>
<dbReference type="PRINTS" id="PR00344">
    <property type="entry name" value="BCTRLSENSOR"/>
</dbReference>
<dbReference type="SMART" id="SM00388">
    <property type="entry name" value="HisKA"/>
    <property type="match status" value="1"/>
</dbReference>
<keyword evidence="15 17" id="KW-0472">Membrane</keyword>
<dbReference type="Gene3D" id="3.30.565.10">
    <property type="entry name" value="Histidine kinase-like ATPase, C-terminal domain"/>
    <property type="match status" value="1"/>
</dbReference>
<evidence type="ECO:0000256" key="3">
    <source>
        <dbReference type="ARBA" id="ARBA00004314"/>
    </source>
</evidence>
<keyword evidence="12" id="KW-0067">ATP-binding</keyword>
<evidence type="ECO:0000256" key="12">
    <source>
        <dbReference type="ARBA" id="ARBA00022840"/>
    </source>
</evidence>
<dbReference type="CDD" id="cd00082">
    <property type="entry name" value="HisKA"/>
    <property type="match status" value="1"/>
</dbReference>
<dbReference type="CDD" id="cd10322">
    <property type="entry name" value="SLC5sbd"/>
    <property type="match status" value="1"/>
</dbReference>
<dbReference type="InterPro" id="IPR038377">
    <property type="entry name" value="Na/Glc_symporter_sf"/>
</dbReference>
<dbReference type="FunFam" id="3.30.565.10:FF:000023">
    <property type="entry name" value="PAS domain-containing sensor histidine kinase"/>
    <property type="match status" value="1"/>
</dbReference>
<dbReference type="InterPro" id="IPR003661">
    <property type="entry name" value="HisK_dim/P_dom"/>
</dbReference>
<keyword evidence="16" id="KW-0175">Coiled coil</keyword>
<dbReference type="AlphaFoldDB" id="A0A1B1UAE7"/>
<gene>
    <name evidence="19" type="ORF">LMTR13_05125</name>
</gene>
<feature type="transmembrane region" description="Helical" evidence="17">
    <location>
        <begin position="449"/>
        <end position="467"/>
    </location>
</feature>
<dbReference type="KEGG" id="bic:LMTR13_05125"/>
<dbReference type="InterPro" id="IPR050736">
    <property type="entry name" value="Sensor_HK_Regulatory"/>
</dbReference>
<keyword evidence="14" id="KW-0902">Two-component regulatory system</keyword>
<feature type="coiled-coil region" evidence="16">
    <location>
        <begin position="647"/>
        <end position="681"/>
    </location>
</feature>
<protein>
    <recommendedName>
        <fullName evidence="5">histidine kinase</fullName>
        <ecNumber evidence="5">2.7.13.3</ecNumber>
    </recommendedName>
</protein>
<feature type="transmembrane region" description="Helical" evidence="17">
    <location>
        <begin position="68"/>
        <end position="87"/>
    </location>
</feature>
<dbReference type="InterPro" id="IPR036890">
    <property type="entry name" value="HATPase_C_sf"/>
</dbReference>
<name>A0A1B1UAE7_9BRAD</name>
<evidence type="ECO:0000256" key="11">
    <source>
        <dbReference type="ARBA" id="ARBA00022777"/>
    </source>
</evidence>
<evidence type="ECO:0000313" key="19">
    <source>
        <dbReference type="EMBL" id="ANV99645.1"/>
    </source>
</evidence>
<dbReference type="GO" id="GO:0005886">
    <property type="term" value="C:plasma membrane"/>
    <property type="evidence" value="ECO:0007669"/>
    <property type="project" value="UniProtKB-SubCell"/>
</dbReference>
<proteinExistence type="inferred from homology"/>
<feature type="transmembrane region" description="Helical" evidence="17">
    <location>
        <begin position="205"/>
        <end position="226"/>
    </location>
</feature>
<feature type="transmembrane region" description="Helical" evidence="17">
    <location>
        <begin position="387"/>
        <end position="410"/>
    </location>
</feature>
<dbReference type="OrthoDB" id="9813151at2"/>
<dbReference type="PROSITE" id="PS50109">
    <property type="entry name" value="HIS_KIN"/>
    <property type="match status" value="1"/>
</dbReference>
<organism evidence="19 20">
    <name type="scientific">Bradyrhizobium icense</name>
    <dbReference type="NCBI Taxonomy" id="1274631"/>
    <lineage>
        <taxon>Bacteria</taxon>
        <taxon>Pseudomonadati</taxon>
        <taxon>Pseudomonadota</taxon>
        <taxon>Alphaproteobacteria</taxon>
        <taxon>Hyphomicrobiales</taxon>
        <taxon>Nitrobacteraceae</taxon>
        <taxon>Bradyrhizobium</taxon>
    </lineage>
</organism>
<evidence type="ECO:0000256" key="16">
    <source>
        <dbReference type="SAM" id="Coils"/>
    </source>
</evidence>
<feature type="transmembrane region" description="Helical" evidence="17">
    <location>
        <begin position="510"/>
        <end position="528"/>
    </location>
</feature>
<dbReference type="GO" id="GO:0005524">
    <property type="term" value="F:ATP binding"/>
    <property type="evidence" value="ECO:0007669"/>
    <property type="project" value="UniProtKB-KW"/>
</dbReference>
<dbReference type="SUPFAM" id="SSF55874">
    <property type="entry name" value="ATPase domain of HSP90 chaperone/DNA topoisomerase II/histidine kinase"/>
    <property type="match status" value="1"/>
</dbReference>
<dbReference type="Gene3D" id="1.20.1730.10">
    <property type="entry name" value="Sodium/glucose cotransporter"/>
    <property type="match status" value="1"/>
</dbReference>
<keyword evidence="13 17" id="KW-1133">Transmembrane helix</keyword>
<feature type="transmembrane region" description="Helical" evidence="17">
    <location>
        <begin position="334"/>
        <end position="366"/>
    </location>
</feature>
<feature type="domain" description="Histidine kinase" evidence="18">
    <location>
        <begin position="688"/>
        <end position="908"/>
    </location>
</feature>
<comment type="subcellular location">
    <subcellularLocation>
        <location evidence="2">Cell membrane</location>
    </subcellularLocation>
    <subcellularLocation>
        <location evidence="3">Membrane raft</location>
        <topology evidence="3">Multi-pass membrane protein</topology>
    </subcellularLocation>
</comment>
<evidence type="ECO:0000256" key="1">
    <source>
        <dbReference type="ARBA" id="ARBA00000085"/>
    </source>
</evidence>
<dbReference type="GO" id="GO:0000155">
    <property type="term" value="F:phosphorelay sensor kinase activity"/>
    <property type="evidence" value="ECO:0007669"/>
    <property type="project" value="InterPro"/>
</dbReference>
<evidence type="ECO:0000256" key="8">
    <source>
        <dbReference type="ARBA" id="ARBA00022679"/>
    </source>
</evidence>
<evidence type="ECO:0000256" key="4">
    <source>
        <dbReference type="ARBA" id="ARBA00006434"/>
    </source>
</evidence>
<evidence type="ECO:0000256" key="7">
    <source>
        <dbReference type="ARBA" id="ARBA00022553"/>
    </source>
</evidence>
<evidence type="ECO:0000256" key="14">
    <source>
        <dbReference type="ARBA" id="ARBA00023012"/>
    </source>
</evidence>
<evidence type="ECO:0000256" key="6">
    <source>
        <dbReference type="ARBA" id="ARBA00022475"/>
    </source>
</evidence>
<dbReference type="GO" id="GO:0045121">
    <property type="term" value="C:membrane raft"/>
    <property type="evidence" value="ECO:0007669"/>
    <property type="project" value="UniProtKB-SubCell"/>
</dbReference>
<keyword evidence="8" id="KW-0808">Transferase</keyword>
<evidence type="ECO:0000256" key="15">
    <source>
        <dbReference type="ARBA" id="ARBA00023136"/>
    </source>
</evidence>
<accession>A0A1B1UAE7</accession>
<feature type="transmembrane region" description="Helical" evidence="17">
    <location>
        <begin position="6"/>
        <end position="25"/>
    </location>
</feature>
<dbReference type="SUPFAM" id="SSF47384">
    <property type="entry name" value="Homodimeric domain of signal transducing histidine kinase"/>
    <property type="match status" value="1"/>
</dbReference>
<comment type="catalytic activity">
    <reaction evidence="1">
        <text>ATP + protein L-histidine = ADP + protein N-phospho-L-histidine.</text>
        <dbReference type="EC" id="2.7.13.3"/>
    </reaction>
</comment>
<feature type="transmembrane region" description="Helical" evidence="17">
    <location>
        <begin position="167"/>
        <end position="184"/>
    </location>
</feature>
<dbReference type="InterPro" id="IPR036097">
    <property type="entry name" value="HisK_dim/P_sf"/>
</dbReference>
<evidence type="ECO:0000256" key="5">
    <source>
        <dbReference type="ARBA" id="ARBA00012438"/>
    </source>
</evidence>
<dbReference type="SMART" id="SM00387">
    <property type="entry name" value="HATPase_c"/>
    <property type="match status" value="1"/>
</dbReference>
<dbReference type="Gene3D" id="1.10.287.130">
    <property type="match status" value="1"/>
</dbReference>
<keyword evidence="7" id="KW-0597">Phosphoprotein</keyword>
<evidence type="ECO:0000256" key="17">
    <source>
        <dbReference type="SAM" id="Phobius"/>
    </source>
</evidence>
<feature type="transmembrane region" description="Helical" evidence="17">
    <location>
        <begin position="289"/>
        <end position="314"/>
    </location>
</feature>
<dbReference type="STRING" id="1274631.LMTR13_05125"/>
<feature type="transmembrane region" description="Helical" evidence="17">
    <location>
        <begin position="251"/>
        <end position="268"/>
    </location>
</feature>
<keyword evidence="11 19" id="KW-0418">Kinase</keyword>
<dbReference type="PROSITE" id="PS50283">
    <property type="entry name" value="NA_SOLUT_SYMP_3"/>
    <property type="match status" value="1"/>
</dbReference>
<reference evidence="19 20" key="1">
    <citation type="submission" date="2016-07" db="EMBL/GenBank/DDBJ databases">
        <title>Complete genome sequence of Bradyrhizobium icense LMTR 13T, a potential inoculant strain isolated from lima bean (Phaseolus lunatus) in Peru.</title>
        <authorList>
            <person name="Ormeno-Orrillo E."/>
            <person name="Duran D."/>
            <person name="Rogel M.A."/>
            <person name="Rey L."/>
            <person name="Imperial J."/>
            <person name="Ruiz-Argueso T."/>
            <person name="Martinez-Romero E."/>
        </authorList>
    </citation>
    <scope>NUCLEOTIDE SEQUENCE [LARGE SCALE GENOMIC DNA]</scope>
    <source>
        <strain evidence="19 20">LMTR 13</strain>
    </source>
</reference>
<dbReference type="EMBL" id="CP016428">
    <property type="protein sequence ID" value="ANV99645.1"/>
    <property type="molecule type" value="Genomic_DNA"/>
</dbReference>
<dbReference type="InterPro" id="IPR004358">
    <property type="entry name" value="Sig_transdc_His_kin-like_C"/>
</dbReference>
<feature type="transmembrane region" description="Helical" evidence="17">
    <location>
        <begin position="416"/>
        <end position="442"/>
    </location>
</feature>
<sequence>MLGGYVIVTVSFLYLSILFAIAYYGDRRADQRRSIIASPYIFALSIAVYATAWTFYGSVGRAASSGVSFLPIYLGPTLTFILGWFLIRKIIRISKVNRITSIADFVASRYGKSSFLGGLVTIIAVVGIMPYISLQLKAISTSFAVLQHYPDIVMPAKLGSTPVLQDTALYVAVIMAAFAILFGTRHIDASERHEGMVAAIAFESVVKLFAFLAVGLFVTFGIYGGFGEVFSRAATDPALARLFTLEAAGGYTSWISLTLVSMAAIVLLPRQFQVLVVENVDERHIKKAIWLFPLYMLLINIFVLPIAFGGLLHFPGNTVDADTFVLTVPMAEHFWTIALFAFIGGLSAATGMIIVETIALATMVSNDLVMPLLLRFGRLHLSERKDLSGLMLAIRRSAIIFVILLGYAYVRLIGESYALVSIGLMSFVAAAQFAPAILGGILWKGATRLGALAGMSAGFLVWIYTLLLPSFARSGWISESFLQDGPWGLALFSPYALLGLSGLDPVAHALFWTMAVNVGLYVAVSLVTTQTMIERSQAVQFVDIFKQPSEGARIWRGTATIGDLRRLSNRFIGETLTEQALQRFERDRGRRLDDAHAADADIVHYAERQLAGAIGAASARIMIASVLREEMHDIDEVMQILDEASQLVVYSRQLEEKSQQLEAATAELRAANERLKELDKMKDDFVSTISHEFRTPLTSIRSFSEIVHDNPDIPVEQRKMFLGTIVQETERLTRLVNDILDLAKMEAGQTDWQLARIEPRKVIDNALAATAGLFAKNPRIKLKCRVAEDLPRILVDADRITQVLVNLISNAVKFCDKDDGLITIVGRAEAGSILVSVRDNGVGIAKEDHKKIFERFRQAGDTLIGKPQGTGLGLPISLHILERFGGTIWVESELGKGATFFVRIPSAAASAEFLHSATAAREIT</sequence>
<keyword evidence="6" id="KW-1003">Cell membrane</keyword>